<dbReference type="RefSeq" id="WP_259839871.1">
    <property type="nucleotide sequence ID" value="NZ_JAOAMU010000005.1"/>
</dbReference>
<dbReference type="EMBL" id="JAOAMU010000005">
    <property type="protein sequence ID" value="MCT2563418.1"/>
    <property type="molecule type" value="Genomic_DNA"/>
</dbReference>
<keyword evidence="2" id="KW-1185">Reference proteome</keyword>
<dbReference type="Proteomes" id="UP001525566">
    <property type="component" value="Unassembled WGS sequence"/>
</dbReference>
<evidence type="ECO:0000313" key="1">
    <source>
        <dbReference type="EMBL" id="MCT2563418.1"/>
    </source>
</evidence>
<reference evidence="1 2" key="1">
    <citation type="submission" date="2022-09" db="EMBL/GenBank/DDBJ databases">
        <title>Chryseobacterium oleae sp.nov., isolated from the inter-root soil of Pyrola calliantha H. Andr. in Tibet.</title>
        <authorList>
            <person name="Li Z."/>
        </authorList>
    </citation>
    <scope>NUCLEOTIDE SEQUENCE [LARGE SCALE GENOMIC DNA]</scope>
    <source>
        <strain evidence="2">pc1-10</strain>
    </source>
</reference>
<name>A0ABT2IX50_9FLAO</name>
<accession>A0ABT2IX50</accession>
<proteinExistence type="predicted"/>
<evidence type="ECO:0000313" key="2">
    <source>
        <dbReference type="Proteomes" id="UP001525566"/>
    </source>
</evidence>
<gene>
    <name evidence="1" type="ORF">N0B48_16095</name>
</gene>
<sequence length="66" mass="7067">MKKLLIFGALSIGALVSAKFNFRTSCGQIVAVSGEEGMSTTHLTNILESMNYAVCGETAQIVLYTH</sequence>
<comment type="caution">
    <text evidence="1">The sequence shown here is derived from an EMBL/GenBank/DDBJ whole genome shotgun (WGS) entry which is preliminary data.</text>
</comment>
<organism evidence="1 2">
    <name type="scientific">Chryseobacterium herbae</name>
    <dbReference type="NCBI Taxonomy" id="2976476"/>
    <lineage>
        <taxon>Bacteria</taxon>
        <taxon>Pseudomonadati</taxon>
        <taxon>Bacteroidota</taxon>
        <taxon>Flavobacteriia</taxon>
        <taxon>Flavobacteriales</taxon>
        <taxon>Weeksellaceae</taxon>
        <taxon>Chryseobacterium group</taxon>
        <taxon>Chryseobacterium</taxon>
    </lineage>
</organism>
<protein>
    <submittedName>
        <fullName evidence="1">Uncharacterized protein</fullName>
    </submittedName>
</protein>